<comment type="caution">
    <text evidence="1">The sequence shown here is derived from an EMBL/GenBank/DDBJ whole genome shotgun (WGS) entry which is preliminary data.</text>
</comment>
<dbReference type="EMBL" id="LWBR01000036">
    <property type="protein sequence ID" value="KZN95671.1"/>
    <property type="molecule type" value="Genomic_DNA"/>
</dbReference>
<dbReference type="InterPro" id="IPR019644">
    <property type="entry name" value="DUF2508"/>
</dbReference>
<dbReference type="AlphaFoldDB" id="A0A165X611"/>
<evidence type="ECO:0000313" key="2">
    <source>
        <dbReference type="Proteomes" id="UP000076476"/>
    </source>
</evidence>
<name>A0A165X611_9BACI</name>
<protein>
    <submittedName>
        <fullName evidence="1">Uncharacterized protein</fullName>
    </submittedName>
</protein>
<reference evidence="1 2" key="1">
    <citation type="submission" date="2016-04" db="EMBL/GenBank/DDBJ databases">
        <title>Draft genome sequence of Aeribacillus pallidus 8m3 from petroleum reservoir.</title>
        <authorList>
            <person name="Poltaraus A.B."/>
            <person name="Nazina T.N."/>
            <person name="Tourova T.P."/>
            <person name="Malakho S.M."/>
            <person name="Korshunova A.V."/>
            <person name="Sokolova D.S."/>
        </authorList>
    </citation>
    <scope>NUCLEOTIDE SEQUENCE [LARGE SCALE GENOMIC DNA]</scope>
    <source>
        <strain evidence="1 2">8m3</strain>
    </source>
</reference>
<organism evidence="1 2">
    <name type="scientific">Aeribacillus pallidus</name>
    <dbReference type="NCBI Taxonomy" id="33936"/>
    <lineage>
        <taxon>Bacteria</taxon>
        <taxon>Bacillati</taxon>
        <taxon>Bacillota</taxon>
        <taxon>Bacilli</taxon>
        <taxon>Bacillales</taxon>
        <taxon>Bacillaceae</taxon>
        <taxon>Aeribacillus</taxon>
    </lineage>
</organism>
<dbReference type="Proteomes" id="UP000076476">
    <property type="component" value="Unassembled WGS sequence"/>
</dbReference>
<gene>
    <name evidence="1" type="ORF">AZI98_12735</name>
</gene>
<accession>A0A161VZE4</accession>
<evidence type="ECO:0000313" key="1">
    <source>
        <dbReference type="EMBL" id="KZN95671.1"/>
    </source>
</evidence>
<accession>A0A165X611</accession>
<sequence>MFIRRKQWLRREFDQLLLQDLIELKEHWEYQKRLVEKSFDPSPEVLSSLKLAEAKYLFLLKEAKKRNIKME</sequence>
<dbReference type="STRING" id="33936.AZI98_12735"/>
<proteinExistence type="predicted"/>
<dbReference type="GeneID" id="301124339"/>
<dbReference type="RefSeq" id="WP_063388673.1">
    <property type="nucleotide sequence ID" value="NZ_LVHY01000141.1"/>
</dbReference>
<dbReference type="OrthoDB" id="2166610at2"/>
<dbReference type="Pfam" id="PF10704">
    <property type="entry name" value="DUF2508"/>
    <property type="match status" value="1"/>
</dbReference>
<keyword evidence="2" id="KW-1185">Reference proteome</keyword>